<proteinExistence type="predicted"/>
<keyword evidence="3" id="KW-1185">Reference proteome</keyword>
<dbReference type="Proteomes" id="UP000011863">
    <property type="component" value="Chromosome"/>
</dbReference>
<accession>A0A6C7EFZ0</accession>
<dbReference type="EMBL" id="AP012057">
    <property type="protein sequence ID" value="BAN02896.1"/>
    <property type="molecule type" value="Genomic_DNA"/>
</dbReference>
<dbReference type="KEGG" id="aym:YM304_25820"/>
<gene>
    <name evidence="2" type="ORF">YM304_25820</name>
</gene>
<keyword evidence="1" id="KW-0175">Coiled coil</keyword>
<sequence length="108" mass="12528">MARCRWCRRVLPKRAGRGRPKLFCAQKCRQWDWVTRQRAAELDLSENELVIARDQLDALHDELYVLSCAVDDAKRDLAAPGRRSAKELRELVDWLIEAAEALQARNLL</sequence>
<reference evidence="2 3" key="1">
    <citation type="journal article" date="2013" name="Int. J. Syst. Evol. Microbiol.">
        <title>Ilumatobacter nonamiense sp. nov. and Ilumatobacter coccineum sp. nov., isolated from seashore sand.</title>
        <authorList>
            <person name="Matsumoto A."/>
            <person name="Kasai H."/>
            <person name="Matsuo Y."/>
            <person name="Shizuri Y."/>
            <person name="Ichikawa N."/>
            <person name="Fujita N."/>
            <person name="Omura S."/>
            <person name="Takahashi Y."/>
        </authorList>
    </citation>
    <scope>NUCLEOTIDE SEQUENCE [LARGE SCALE GENOMIC DNA]</scope>
    <source>
        <strain evidence="3">NBRC 103263 / KCTC 29153 / YM16-304</strain>
    </source>
</reference>
<evidence type="ECO:0000313" key="2">
    <source>
        <dbReference type="EMBL" id="BAN02896.1"/>
    </source>
</evidence>
<evidence type="ECO:0000256" key="1">
    <source>
        <dbReference type="SAM" id="Coils"/>
    </source>
</evidence>
<protein>
    <submittedName>
        <fullName evidence="2">Uncharacterized protein</fullName>
    </submittedName>
</protein>
<name>A0A6C7EFZ0_ILUCY</name>
<organism evidence="2 3">
    <name type="scientific">Ilumatobacter coccineus (strain NBRC 103263 / KCTC 29153 / YM16-304)</name>
    <dbReference type="NCBI Taxonomy" id="1313172"/>
    <lineage>
        <taxon>Bacteria</taxon>
        <taxon>Bacillati</taxon>
        <taxon>Actinomycetota</taxon>
        <taxon>Acidimicrobiia</taxon>
        <taxon>Acidimicrobiales</taxon>
        <taxon>Ilumatobacteraceae</taxon>
        <taxon>Ilumatobacter</taxon>
    </lineage>
</organism>
<feature type="coiled-coil region" evidence="1">
    <location>
        <begin position="42"/>
        <end position="105"/>
    </location>
</feature>
<evidence type="ECO:0000313" key="3">
    <source>
        <dbReference type="Proteomes" id="UP000011863"/>
    </source>
</evidence>
<dbReference type="AlphaFoldDB" id="A0A6C7EFZ0"/>